<accession>A0A6N7RR71</accession>
<feature type="non-terminal residue" evidence="1">
    <location>
        <position position="1"/>
    </location>
</feature>
<evidence type="ECO:0000313" key="2">
    <source>
        <dbReference type="Proteomes" id="UP000438093"/>
    </source>
</evidence>
<evidence type="ECO:0008006" key="3">
    <source>
        <dbReference type="Google" id="ProtNLM"/>
    </source>
</evidence>
<gene>
    <name evidence="1" type="ORF">GJG86_14415</name>
</gene>
<evidence type="ECO:0000313" key="1">
    <source>
        <dbReference type="EMBL" id="MRX83674.1"/>
    </source>
</evidence>
<proteinExistence type="predicted"/>
<dbReference type="Pfam" id="PF07538">
    <property type="entry name" value="ChW"/>
    <property type="match status" value="9"/>
</dbReference>
<keyword evidence="2" id="KW-1185">Reference proteome</keyword>
<comment type="caution">
    <text evidence="1">The sequence shown here is derived from an EMBL/GenBank/DDBJ whole genome shotgun (WGS) entry which is preliminary data.</text>
</comment>
<dbReference type="EMBL" id="VTFY01000013">
    <property type="protein sequence ID" value="MRX83674.1"/>
    <property type="molecule type" value="Genomic_DNA"/>
</dbReference>
<protein>
    <recommendedName>
        <fullName evidence="3">Clostridial hydrophobic W</fullName>
    </recommendedName>
</protein>
<dbReference type="Gene3D" id="3.40.50.11110">
    <property type="entry name" value="Sialyltransferase, C-terminal GT-B Rossman nucleotide-binding domain"/>
    <property type="match status" value="1"/>
</dbReference>
<dbReference type="Proteomes" id="UP000438093">
    <property type="component" value="Unassembled WGS sequence"/>
</dbReference>
<sequence length="974" mass="105156">LVTYSAHVSEIGWQSSVRDGGLAGTTGRALSVEALSVSLASGLEGGLSVEAHVADKGWLAGVGSGQVAGTVGEARQMEALRISLTGEVADLYHVYYRTHVSNLGWLGWAKDGEEAGSQGFGNALEALEIVLVAKEGGQAPEGGGDAFKKPLVTYSAHVSEIGWQSSVRDGGLAGTTGRALSVEALSVSLASGLEGGLSVEAHVADKGWLAGVGSGQVAGTVGEARQMEALRISLTGEVADLYHVYYRTHVSNLGWLGWAKDGEEAGSQGFGNALEALEIVLVAKEGGQAPEGGGDAFKKPLWEASYAQQGETTFATVTLPTLANLEHDGVTSVSLTARMFYGSSVTREVKLEKSIAEISDAGFSFDLEDYGLFSVTADFKKGDTVVGSKTESVGISASEYNLAPLSATFPVVLFSLSLWDIAQSGSPTIMMLDRPSAYDWNNLPAGVYGMPYLSKSDIASTSDYSAFAQYVRDLYKLNPNAHFNLYINDITCSLVHSVIYANGIPEGQYSITLMSDGTASYSFYNEAYAVDDPEQKHQNLIDQWDKAKDFAYQTGKASDEYGWHDHWDSMYVVLACEPNAEWWVARKEFFNQGGSVLTQLQADVRVIQKSVGGMLGDLTSKGDATVDEFKKLYDFNDGYFAEAEKQGKKVMVILGSSTEPDLENYIRLVQAYYGDEYLYYYKGHPRTPTDWDPGKQALFNKLGVIDVDSSIAAEFILLFNPDVSVSGYDSTTFDSISDSSMACGLFNWRKADALVGQLGPRHQKMDWFVTPVSSATEKPITDLCPPESVCYLIELSDEVIASKGYDIGIFDATRDMVLFYTKNGEGYELKNTVNNAGNVRYSAHISEIGWQSEVKDGSIAGTTGKALSMEAIKIYLPNQQVAGSVRYRAHVAEKGWLDWVENGATAGTEGEALHMEAIDIELVGDMARSYDVRYRVHVSNIGWMDWVENGADAGTTGRGLAIEAIEVRVVPKNG</sequence>
<dbReference type="SMART" id="SM00728">
    <property type="entry name" value="ChW"/>
    <property type="match status" value="9"/>
</dbReference>
<dbReference type="InterPro" id="IPR006637">
    <property type="entry name" value="ChW"/>
</dbReference>
<dbReference type="AlphaFoldDB" id="A0A6N7RR71"/>
<organism evidence="1 2">
    <name type="scientific">Eggerthella guodeyinii</name>
    <dbReference type="NCBI Taxonomy" id="2690837"/>
    <lineage>
        <taxon>Bacteria</taxon>
        <taxon>Bacillati</taxon>
        <taxon>Actinomycetota</taxon>
        <taxon>Coriobacteriia</taxon>
        <taxon>Eggerthellales</taxon>
        <taxon>Eggerthellaceae</taxon>
        <taxon>Eggerthella</taxon>
    </lineage>
</organism>
<reference evidence="2" key="1">
    <citation type="submission" date="2019-08" db="EMBL/GenBank/DDBJ databases">
        <title>Arthrobacter sp. nov., isolated from plateau pika and Tibetan wild ass.</title>
        <authorList>
            <person name="Ge Y."/>
        </authorList>
    </citation>
    <scope>NUCLEOTIDE SEQUENCE [LARGE SCALE GENOMIC DNA]</scope>
    <source>
        <strain evidence="2">HF-4214</strain>
    </source>
</reference>
<name>A0A6N7RR71_9ACTN</name>